<dbReference type="Proteomes" id="UP000244523">
    <property type="component" value="Unassembled WGS sequence"/>
</dbReference>
<name>A0A2T6KCV2_9RHOB</name>
<organism evidence="1 2">
    <name type="scientific">Yoonia sediminilitoris</name>
    <dbReference type="NCBI Taxonomy" id="1286148"/>
    <lineage>
        <taxon>Bacteria</taxon>
        <taxon>Pseudomonadati</taxon>
        <taxon>Pseudomonadota</taxon>
        <taxon>Alphaproteobacteria</taxon>
        <taxon>Rhodobacterales</taxon>
        <taxon>Paracoccaceae</taxon>
        <taxon>Yoonia</taxon>
    </lineage>
</organism>
<evidence type="ECO:0000313" key="1">
    <source>
        <dbReference type="EMBL" id="PUB12789.1"/>
    </source>
</evidence>
<dbReference type="InterPro" id="IPR018727">
    <property type="entry name" value="DUF2267"/>
</dbReference>
<proteinExistence type="predicted"/>
<accession>A0A2T6KCV2</accession>
<dbReference type="OrthoDB" id="20942at2"/>
<reference evidence="1 2" key="1">
    <citation type="submission" date="2018-04" db="EMBL/GenBank/DDBJ databases">
        <title>Genomic Encyclopedia of Archaeal and Bacterial Type Strains, Phase II (KMG-II): from individual species to whole genera.</title>
        <authorList>
            <person name="Goeker M."/>
        </authorList>
    </citation>
    <scope>NUCLEOTIDE SEQUENCE [LARGE SCALE GENOMIC DNA]</scope>
    <source>
        <strain evidence="1 2">DSM 29955</strain>
    </source>
</reference>
<gene>
    <name evidence="1" type="ORF">C8N45_10999</name>
</gene>
<dbReference type="Pfam" id="PF10025">
    <property type="entry name" value="DUF2267"/>
    <property type="match status" value="1"/>
</dbReference>
<dbReference type="EMBL" id="QBUD01000009">
    <property type="protein sequence ID" value="PUB12789.1"/>
    <property type="molecule type" value="Genomic_DNA"/>
</dbReference>
<dbReference type="RefSeq" id="WP_108387228.1">
    <property type="nucleotide sequence ID" value="NZ_QBUD01000009.1"/>
</dbReference>
<dbReference type="Gene3D" id="1.10.490.110">
    <property type="entry name" value="Uncharacterized conserved protein DUF2267"/>
    <property type="match status" value="1"/>
</dbReference>
<evidence type="ECO:0000313" key="2">
    <source>
        <dbReference type="Proteomes" id="UP000244523"/>
    </source>
</evidence>
<comment type="caution">
    <text evidence="1">The sequence shown here is derived from an EMBL/GenBank/DDBJ whole genome shotgun (WGS) entry which is preliminary data.</text>
</comment>
<keyword evidence="2" id="KW-1185">Reference proteome</keyword>
<protein>
    <submittedName>
        <fullName evidence="1">Uncharacterized protein (DUF2267 family)</fullName>
    </submittedName>
</protein>
<sequence>MSALGLKIIDTAVHDANAWINEVDARTDWDDKRRSYRLLRQVLHVIRDHLNVDEAAQLGAQLPTLIRGIYYEGWNPSSTPVVERTTAGFVDRVQAGFDNDPMGDADHAIAAVIDVLDAHVSRGEMDDVKSTFTNKIRRLF</sequence>
<dbReference type="AlphaFoldDB" id="A0A2T6KCV2"/>
<dbReference type="InterPro" id="IPR038282">
    <property type="entry name" value="DUF2267_sf"/>
</dbReference>